<feature type="compositionally biased region" description="Low complexity" evidence="4">
    <location>
        <begin position="555"/>
        <end position="579"/>
    </location>
</feature>
<keyword evidence="2 3" id="KW-0040">ANK repeat</keyword>
<dbReference type="PROSITE" id="PS50088">
    <property type="entry name" value="ANK_REPEAT"/>
    <property type="match status" value="2"/>
</dbReference>
<dbReference type="PANTHER" id="PTHR24173">
    <property type="entry name" value="ANKYRIN REPEAT CONTAINING"/>
    <property type="match status" value="1"/>
</dbReference>
<dbReference type="Gene3D" id="1.25.40.20">
    <property type="entry name" value="Ankyrin repeat-containing domain"/>
    <property type="match status" value="1"/>
</dbReference>
<dbReference type="SUPFAM" id="SSF48403">
    <property type="entry name" value="Ankyrin repeat"/>
    <property type="match status" value="1"/>
</dbReference>
<dbReference type="PANTHER" id="PTHR24173:SF74">
    <property type="entry name" value="ANKYRIN REPEAT DOMAIN-CONTAINING PROTEIN 16"/>
    <property type="match status" value="1"/>
</dbReference>
<accession>A0A9W8JDM1</accession>
<evidence type="ECO:0000256" key="4">
    <source>
        <dbReference type="SAM" id="MobiDB-lite"/>
    </source>
</evidence>
<organism evidence="5 6">
    <name type="scientific">Candolleomyces eurysporus</name>
    <dbReference type="NCBI Taxonomy" id="2828524"/>
    <lineage>
        <taxon>Eukaryota</taxon>
        <taxon>Fungi</taxon>
        <taxon>Dikarya</taxon>
        <taxon>Basidiomycota</taxon>
        <taxon>Agaricomycotina</taxon>
        <taxon>Agaricomycetes</taxon>
        <taxon>Agaricomycetidae</taxon>
        <taxon>Agaricales</taxon>
        <taxon>Agaricineae</taxon>
        <taxon>Psathyrellaceae</taxon>
        <taxon>Candolleomyces</taxon>
    </lineage>
</organism>
<feature type="compositionally biased region" description="Polar residues" evidence="4">
    <location>
        <begin position="782"/>
        <end position="795"/>
    </location>
</feature>
<dbReference type="InterPro" id="IPR036770">
    <property type="entry name" value="Ankyrin_rpt-contain_sf"/>
</dbReference>
<feature type="compositionally biased region" description="Low complexity" evidence="4">
    <location>
        <begin position="735"/>
        <end position="744"/>
    </location>
</feature>
<dbReference type="Proteomes" id="UP001140091">
    <property type="component" value="Unassembled WGS sequence"/>
</dbReference>
<feature type="compositionally biased region" description="Basic and acidic residues" evidence="4">
    <location>
        <begin position="753"/>
        <end position="764"/>
    </location>
</feature>
<dbReference type="Pfam" id="PF13637">
    <property type="entry name" value="Ank_4"/>
    <property type="match status" value="1"/>
</dbReference>
<feature type="repeat" description="ANK" evidence="3">
    <location>
        <begin position="54"/>
        <end position="86"/>
    </location>
</feature>
<evidence type="ECO:0000256" key="3">
    <source>
        <dbReference type="PROSITE-ProRule" id="PRU00023"/>
    </source>
</evidence>
<feature type="compositionally biased region" description="Polar residues" evidence="4">
    <location>
        <begin position="314"/>
        <end position="325"/>
    </location>
</feature>
<feature type="compositionally biased region" description="Polar residues" evidence="4">
    <location>
        <begin position="804"/>
        <end position="819"/>
    </location>
</feature>
<feature type="non-terminal residue" evidence="5">
    <location>
        <position position="1"/>
    </location>
</feature>
<feature type="compositionally biased region" description="Low complexity" evidence="4">
    <location>
        <begin position="251"/>
        <end position="275"/>
    </location>
</feature>
<dbReference type="AlphaFoldDB" id="A0A9W8JDM1"/>
<reference evidence="5" key="1">
    <citation type="submission" date="2022-06" db="EMBL/GenBank/DDBJ databases">
        <title>Genome Sequence of Candolleomyces eurysporus.</title>
        <authorList>
            <person name="Buettner E."/>
        </authorList>
    </citation>
    <scope>NUCLEOTIDE SEQUENCE</scope>
    <source>
        <strain evidence="5">VTCC 930004</strain>
    </source>
</reference>
<sequence length="952" mass="102117">MPVPLRTPYSKAEAKYNVITEFPKLGLHEAAASGNLGLVEYALDHGQPINSVLDGVLPLHAACAGGHIQVVKLLIEHGADVNAPRLPRRYFNDKNRDASAPIVGTSGSTPLHFAAANGNTEVVTLLLLHGAHADRADKYGVTPEMLARDNNWMECAQVLREWVINKDRDLREREELLGDGAGAASSTNASAIPGSANHVDLLFPKSIPHRHPKPLAGNLKHHLPYSAAHDQPETARIAPKNKKSTYHSDVSTTHSAPTPASASTTTLPLSSTPSSKGRPHASSVDASPSDQTPSKRRNHAPSDASLKCCKITPQVKQLQPPSSASFLDLDNSAPPSPARFPVHSAVDLHNALAQHGRDRSRSNATNTSAISATDMSDDFSPTYGSLTRPSVLRSHDDVLRSRSGSNASGVVDVETFHPNDSSDHFSSLGLTEEGGKTPLRPGILRGHHRTERQVSLVVQLAFTLDYNLRQAQVPFGIESKPFLPKALPEIAPPRSTPDGLNPLLESLTKKMKNKIMTNSDTIPPLSASIPFMDNTDFPPDNQLSVPDSDRRGRGDSLSSTSTADSANVPQYSTSGSTVGSGTSVAVLTPLIDNNLPLPSTGQVLEEEDRYEETVQDHEFKRQKDQYPLPPPIKVQTPSNYSTLNERRAHSPLDIDLGLISSHAQAEALVERTRQDILELASGQELSPGTATSGPTPLSAKLAALGESLYLERKLREQKLGVANKDGAGLPPPLSPLDSQLDTLTPVDSVNRNGVERQHSLEAKPRPSAKPRPKNSKRPSTADGLSSRNPSNSFFPDQTRPTHHASLSASPPITSQTSTSFDRREFYTAPHQRSAISGNGAISNPKLYEPLTAPPLVNSRIQKDLDVNSLSRVSSAEGVDTETESTVVPLARVPTAGVATPRNRDPIRNAASAKKLTRMGFTATDQSVARATQPTGKRLGAGFKSIMATLKGK</sequence>
<evidence type="ECO:0000313" key="5">
    <source>
        <dbReference type="EMBL" id="KAJ2931303.1"/>
    </source>
</evidence>
<keyword evidence="6" id="KW-1185">Reference proteome</keyword>
<evidence type="ECO:0000313" key="6">
    <source>
        <dbReference type="Proteomes" id="UP001140091"/>
    </source>
</evidence>
<feature type="region of interest" description="Disordered" evidence="4">
    <location>
        <begin position="722"/>
        <end position="820"/>
    </location>
</feature>
<proteinExistence type="predicted"/>
<feature type="region of interest" description="Disordered" evidence="4">
    <location>
        <begin position="592"/>
        <end position="638"/>
    </location>
</feature>
<evidence type="ECO:0008006" key="7">
    <source>
        <dbReference type="Google" id="ProtNLM"/>
    </source>
</evidence>
<dbReference type="InterPro" id="IPR002110">
    <property type="entry name" value="Ankyrin_rpt"/>
</dbReference>
<dbReference type="EMBL" id="JANBPK010000809">
    <property type="protein sequence ID" value="KAJ2931303.1"/>
    <property type="molecule type" value="Genomic_DNA"/>
</dbReference>
<evidence type="ECO:0000256" key="1">
    <source>
        <dbReference type="ARBA" id="ARBA00022737"/>
    </source>
</evidence>
<protein>
    <recommendedName>
        <fullName evidence="7">Ankyrin</fullName>
    </recommendedName>
</protein>
<feature type="repeat" description="ANK" evidence="3">
    <location>
        <begin position="106"/>
        <end position="138"/>
    </location>
</feature>
<feature type="compositionally biased region" description="Basic and acidic residues" evidence="4">
    <location>
        <begin position="611"/>
        <end position="624"/>
    </location>
</feature>
<dbReference type="SMART" id="SM00248">
    <property type="entry name" value="ANK"/>
    <property type="match status" value="3"/>
</dbReference>
<name>A0A9W8JDM1_9AGAR</name>
<keyword evidence="1" id="KW-0677">Repeat</keyword>
<feature type="compositionally biased region" description="Polar residues" evidence="4">
    <location>
        <begin position="362"/>
        <end position="373"/>
    </location>
</feature>
<feature type="region of interest" description="Disordered" evidence="4">
    <location>
        <begin position="353"/>
        <end position="373"/>
    </location>
</feature>
<feature type="region of interest" description="Disordered" evidence="4">
    <location>
        <begin position="519"/>
        <end position="579"/>
    </location>
</feature>
<evidence type="ECO:0000256" key="2">
    <source>
        <dbReference type="ARBA" id="ARBA00023043"/>
    </source>
</evidence>
<gene>
    <name evidence="5" type="ORF">H1R20_g5825</name>
</gene>
<comment type="caution">
    <text evidence="5">The sequence shown here is derived from an EMBL/GenBank/DDBJ whole genome shotgun (WGS) entry which is preliminary data.</text>
</comment>
<feature type="region of interest" description="Disordered" evidence="4">
    <location>
        <begin position="229"/>
        <end position="337"/>
    </location>
</feature>
<dbReference type="PROSITE" id="PS50297">
    <property type="entry name" value="ANK_REP_REGION"/>
    <property type="match status" value="2"/>
</dbReference>
<feature type="compositionally biased region" description="Basic residues" evidence="4">
    <location>
        <begin position="766"/>
        <end position="776"/>
    </location>
</feature>
<dbReference type="OrthoDB" id="194358at2759"/>
<feature type="region of interest" description="Disordered" evidence="4">
    <location>
        <begin position="422"/>
        <end position="443"/>
    </location>
</feature>